<dbReference type="PROSITE" id="PS50297">
    <property type="entry name" value="ANK_REP_REGION"/>
    <property type="match status" value="3"/>
</dbReference>
<feature type="repeat" description="ANK" evidence="3">
    <location>
        <begin position="292"/>
        <end position="325"/>
    </location>
</feature>
<reference evidence="4" key="1">
    <citation type="submission" date="2022-12" db="EMBL/GenBank/DDBJ databases">
        <authorList>
            <person name="Petersen C."/>
        </authorList>
    </citation>
    <scope>NUCLEOTIDE SEQUENCE</scope>
    <source>
        <strain evidence="4">IBT 21472</strain>
    </source>
</reference>
<dbReference type="PANTHER" id="PTHR24198">
    <property type="entry name" value="ANKYRIN REPEAT AND PROTEIN KINASE DOMAIN-CONTAINING PROTEIN"/>
    <property type="match status" value="1"/>
</dbReference>
<protein>
    <submittedName>
        <fullName evidence="4">Uncharacterized protein</fullName>
    </submittedName>
</protein>
<dbReference type="Pfam" id="PF13857">
    <property type="entry name" value="Ank_5"/>
    <property type="match status" value="1"/>
</dbReference>
<evidence type="ECO:0000256" key="2">
    <source>
        <dbReference type="ARBA" id="ARBA00023043"/>
    </source>
</evidence>
<comment type="caution">
    <text evidence="4">The sequence shown here is derived from an EMBL/GenBank/DDBJ whole genome shotgun (WGS) entry which is preliminary data.</text>
</comment>
<dbReference type="Gene3D" id="1.25.40.20">
    <property type="entry name" value="Ankyrin repeat-containing domain"/>
    <property type="match status" value="5"/>
</dbReference>
<feature type="repeat" description="ANK" evidence="3">
    <location>
        <begin position="360"/>
        <end position="393"/>
    </location>
</feature>
<dbReference type="PROSITE" id="PS50088">
    <property type="entry name" value="ANK_REPEAT"/>
    <property type="match status" value="5"/>
</dbReference>
<dbReference type="SMART" id="SM00248">
    <property type="entry name" value="ANK"/>
    <property type="match status" value="14"/>
</dbReference>
<evidence type="ECO:0000313" key="4">
    <source>
        <dbReference type="EMBL" id="KAJ5318737.1"/>
    </source>
</evidence>
<dbReference type="SUPFAM" id="SSF48403">
    <property type="entry name" value="Ankyrin repeat"/>
    <property type="match status" value="2"/>
</dbReference>
<dbReference type="Pfam" id="PF12796">
    <property type="entry name" value="Ank_2"/>
    <property type="match status" value="3"/>
</dbReference>
<feature type="repeat" description="ANK" evidence="3">
    <location>
        <begin position="255"/>
        <end position="288"/>
    </location>
</feature>
<sequence length="589" mass="65810">MPLLRLPVKLRLWIANNLDEAQDLLELACLDKEANATFLPSLYQFNVRQQRSSALLWGVLNGNADFVKKMLCEYQADVNTTDDKSRTPIFHALRGQNKRIIGMLLSDQRTDINWQDSHKQTPLVYAMARNLLSEDSLLLDFKPCLKKTDQKKRSAIWYAVAHSQEGLVKVLLERGSVIRTSDYRNISPIGLAIAQKSAEVTRMLLHHLEPDTRKCLLEDDNVRDHLLRRAVKAGLHDIIALLVTHGANPNTINRDGQTLLHQAAESGHREVLRQLLTYEQTSIDARDARDRFGRTAFHIAAEHGQKSITSLLLSSSAVDINALDNNGATALCLAVQTGHKAIALQILAEDHVDINMKGQDGRTALHSAAKMENVPILAVLLDNHDLDPNIRDDQEWTPLTYAASSGKSCMVELLLARRDIQVNVQQAPPLFHATREGHLEVVRRLLRLDTIDINQQFWDISALCVASEMGHLEITRLLLEHTTPPDVNLKTYMGDTALSLAACNGHVAIIDLLLKEKGLDVTASDKLGETALCKAARIGHEKVVHRLFKDPRAKNGTDLEAAIKNAFNCRISLYLQGHMNEEGNFRSRS</sequence>
<feature type="repeat" description="ANK" evidence="3">
    <location>
        <begin position="493"/>
        <end position="526"/>
    </location>
</feature>
<dbReference type="PANTHER" id="PTHR24198:SF165">
    <property type="entry name" value="ANKYRIN REPEAT-CONTAINING PROTEIN-RELATED"/>
    <property type="match status" value="1"/>
</dbReference>
<feature type="repeat" description="ANK" evidence="3">
    <location>
        <begin position="326"/>
        <end position="359"/>
    </location>
</feature>
<dbReference type="InterPro" id="IPR002110">
    <property type="entry name" value="Ankyrin_rpt"/>
</dbReference>
<evidence type="ECO:0000313" key="5">
    <source>
        <dbReference type="Proteomes" id="UP001147746"/>
    </source>
</evidence>
<evidence type="ECO:0000256" key="1">
    <source>
        <dbReference type="ARBA" id="ARBA00022737"/>
    </source>
</evidence>
<dbReference type="Proteomes" id="UP001147746">
    <property type="component" value="Unassembled WGS sequence"/>
</dbReference>
<proteinExistence type="predicted"/>
<keyword evidence="2 3" id="KW-0040">ANK repeat</keyword>
<accession>A0A9W9PZB9</accession>
<dbReference type="EMBL" id="JAPZBO010000004">
    <property type="protein sequence ID" value="KAJ5318737.1"/>
    <property type="molecule type" value="Genomic_DNA"/>
</dbReference>
<reference evidence="4" key="2">
    <citation type="journal article" date="2023" name="IMA Fungus">
        <title>Comparative genomic study of the Penicillium genus elucidates a diverse pangenome and 15 lateral gene transfer events.</title>
        <authorList>
            <person name="Petersen C."/>
            <person name="Sorensen T."/>
            <person name="Nielsen M.R."/>
            <person name="Sondergaard T.E."/>
            <person name="Sorensen J.L."/>
            <person name="Fitzpatrick D.A."/>
            <person name="Frisvad J.C."/>
            <person name="Nielsen K.L."/>
        </authorList>
    </citation>
    <scope>NUCLEOTIDE SEQUENCE</scope>
    <source>
        <strain evidence="4">IBT 21472</strain>
    </source>
</reference>
<keyword evidence="1" id="KW-0677">Repeat</keyword>
<name>A0A9W9PZB9_9EURO</name>
<dbReference type="InterPro" id="IPR036770">
    <property type="entry name" value="Ankyrin_rpt-contain_sf"/>
</dbReference>
<dbReference type="AlphaFoldDB" id="A0A9W9PZB9"/>
<organism evidence="4 5">
    <name type="scientific">Penicillium atrosanguineum</name>
    <dbReference type="NCBI Taxonomy" id="1132637"/>
    <lineage>
        <taxon>Eukaryota</taxon>
        <taxon>Fungi</taxon>
        <taxon>Dikarya</taxon>
        <taxon>Ascomycota</taxon>
        <taxon>Pezizomycotina</taxon>
        <taxon>Eurotiomycetes</taxon>
        <taxon>Eurotiomycetidae</taxon>
        <taxon>Eurotiales</taxon>
        <taxon>Aspergillaceae</taxon>
        <taxon>Penicillium</taxon>
    </lineage>
</organism>
<gene>
    <name evidence="4" type="ORF">N7476_005157</name>
</gene>
<keyword evidence="5" id="KW-1185">Reference proteome</keyword>
<evidence type="ECO:0000256" key="3">
    <source>
        <dbReference type="PROSITE-ProRule" id="PRU00023"/>
    </source>
</evidence>